<dbReference type="SMART" id="SM00575">
    <property type="entry name" value="ZnF_PMZ"/>
    <property type="match status" value="1"/>
</dbReference>
<dbReference type="AlphaFoldDB" id="A0A4Y7I3Z7"/>
<sequence>MPSLDSSGQLLDIKTDVALRDDTEKEAGEKTQNTDEDEWYIGKKFDTHDDLFRSYKAYAKREGFAVIKRTNRRNEVGIIRSMMYVCNRAGNPVNKTKNISKRRKSNCCDCKAYITARLDDEDKWEISQLKLDHNHTYDPSLSRHYRQHRKVEPHVLRTIDLNDQSGIPMEKTFRSVVNQYGGYDKVDCSEKDCRNALAEIRRLRLGEGDATALMKYFSKKVKENSGFYFEVDYDDENQLRNVFWADGWSREAYKEFGEVISFDATYMTNDYEMPFTSFFGVNHHGQSIFLGCGLLCNETTETFVRLFKKWLKCMFGCAPREIITDQCQAMKNAVEIIFPEARHRWCLWHIMKKIPEKFGSYKQGEKIAFALQEAVYDSQTPAEFEESWKKMIDKYNLQQNTWLSNLYPEKEQWLPCFLKDTFWAGMASTQHRESINAFFKGYVNSKTKLKQFVELCEQALRAKVEKELKEDAESCTKAIPLISSYPFEKQLRDMYTLVKFQEFQKEIRGKIACEVVDFDEVTEVHKYVIREDIWLDNDFCKKVKFNVTFRKIETNDDSSEEEDGDIAVEVVDDGEGMVDLETDNESETDDNETNGSETESSGTDDSEKEECVFDKRTDETEATKAKKRKKLVDFDIHCSCQMFESRGILCKHVIVVLMRNGIRLIPEKYILRRWRKNVTRPHTKLKVSFSCWELNEQSLRYNQMCLKFSVLADLASVNDKESKVVNEWLDNRTEELKAKSIELEKIKINAEDQGDTSAPSYGDPSKKKRRGRKRTKRLKSKRSWKRTKRNPSTKPSQKLLAVEVLVAEVEAGELEHAQTPGIAPWKYYGGIHNFGAAYGDRHLHESSRAFTPTSSQRPSSEEFI</sequence>
<keyword evidence="3" id="KW-0862">Zinc</keyword>
<dbReference type="PROSITE" id="PS50966">
    <property type="entry name" value="ZF_SWIM"/>
    <property type="match status" value="1"/>
</dbReference>
<keyword evidence="1" id="KW-0479">Metal-binding</keyword>
<dbReference type="InterPro" id="IPR004330">
    <property type="entry name" value="FAR1_DNA_bnd_dom"/>
</dbReference>
<evidence type="ECO:0000256" key="1">
    <source>
        <dbReference type="ARBA" id="ARBA00022723"/>
    </source>
</evidence>
<feature type="compositionally biased region" description="Basic residues" evidence="5">
    <location>
        <begin position="766"/>
        <end position="791"/>
    </location>
</feature>
<dbReference type="InterPro" id="IPR006564">
    <property type="entry name" value="Znf_PMZ"/>
</dbReference>
<evidence type="ECO:0000256" key="2">
    <source>
        <dbReference type="ARBA" id="ARBA00022771"/>
    </source>
</evidence>
<dbReference type="Proteomes" id="UP000316621">
    <property type="component" value="Chromosome 1"/>
</dbReference>
<keyword evidence="2 4" id="KW-0863">Zinc-finger</keyword>
<dbReference type="EMBL" id="CM010715">
    <property type="protein sequence ID" value="RZC43464.1"/>
    <property type="molecule type" value="Genomic_DNA"/>
</dbReference>
<feature type="domain" description="SWIM-type" evidence="6">
    <location>
        <begin position="630"/>
        <end position="661"/>
    </location>
</feature>
<accession>A0A4Y7I3Z7</accession>
<feature type="region of interest" description="Disordered" evidence="5">
    <location>
        <begin position="1"/>
        <end position="33"/>
    </location>
</feature>
<evidence type="ECO:0000313" key="8">
    <source>
        <dbReference type="Proteomes" id="UP000316621"/>
    </source>
</evidence>
<feature type="compositionally biased region" description="Acidic residues" evidence="5">
    <location>
        <begin position="580"/>
        <end position="592"/>
    </location>
</feature>
<evidence type="ECO:0000256" key="5">
    <source>
        <dbReference type="SAM" id="MobiDB-lite"/>
    </source>
</evidence>
<reference evidence="7 8" key="1">
    <citation type="journal article" date="2018" name="Science">
        <title>The opium poppy genome and morphinan production.</title>
        <authorList>
            <person name="Guo L."/>
            <person name="Winzer T."/>
            <person name="Yang X."/>
            <person name="Li Y."/>
            <person name="Ning Z."/>
            <person name="He Z."/>
            <person name="Teodor R."/>
            <person name="Lu Y."/>
            <person name="Bowser T.A."/>
            <person name="Graham I.A."/>
            <person name="Ye K."/>
        </authorList>
    </citation>
    <scope>NUCLEOTIDE SEQUENCE [LARGE SCALE GENOMIC DNA]</scope>
    <source>
        <strain evidence="8">cv. HN1</strain>
        <tissue evidence="7">Leaves</tissue>
    </source>
</reference>
<feature type="compositionally biased region" description="Basic and acidic residues" evidence="5">
    <location>
        <begin position="13"/>
        <end position="33"/>
    </location>
</feature>
<name>A0A4Y7I3Z7_PAPSO</name>
<evidence type="ECO:0000256" key="4">
    <source>
        <dbReference type="PROSITE-ProRule" id="PRU00325"/>
    </source>
</evidence>
<dbReference type="Pfam" id="PF04434">
    <property type="entry name" value="SWIM"/>
    <property type="match status" value="1"/>
</dbReference>
<dbReference type="OMA" id="VIREDIW"/>
<dbReference type="PANTHER" id="PTHR47718">
    <property type="entry name" value="OS01G0519700 PROTEIN"/>
    <property type="match status" value="1"/>
</dbReference>
<dbReference type="Pfam" id="PF03101">
    <property type="entry name" value="FAR1"/>
    <property type="match status" value="1"/>
</dbReference>
<gene>
    <name evidence="7" type="ORF">C5167_036415</name>
</gene>
<dbReference type="InterPro" id="IPR018289">
    <property type="entry name" value="MULE_transposase_dom"/>
</dbReference>
<dbReference type="Gramene" id="RZC43464">
    <property type="protein sequence ID" value="RZC43464"/>
    <property type="gene ID" value="C5167_036415"/>
</dbReference>
<dbReference type="GO" id="GO:0008270">
    <property type="term" value="F:zinc ion binding"/>
    <property type="evidence" value="ECO:0007669"/>
    <property type="project" value="UniProtKB-KW"/>
</dbReference>
<dbReference type="Pfam" id="PF10551">
    <property type="entry name" value="MULE"/>
    <property type="match status" value="1"/>
</dbReference>
<organism evidence="7 8">
    <name type="scientific">Papaver somniferum</name>
    <name type="common">Opium poppy</name>
    <dbReference type="NCBI Taxonomy" id="3469"/>
    <lineage>
        <taxon>Eukaryota</taxon>
        <taxon>Viridiplantae</taxon>
        <taxon>Streptophyta</taxon>
        <taxon>Embryophyta</taxon>
        <taxon>Tracheophyta</taxon>
        <taxon>Spermatophyta</taxon>
        <taxon>Magnoliopsida</taxon>
        <taxon>Ranunculales</taxon>
        <taxon>Papaveraceae</taxon>
        <taxon>Papaveroideae</taxon>
        <taxon>Papaver</taxon>
    </lineage>
</organism>
<keyword evidence="8" id="KW-1185">Reference proteome</keyword>
<proteinExistence type="predicted"/>
<dbReference type="PANTHER" id="PTHR47718:SF13">
    <property type="entry name" value="OS09G0290500 PROTEIN"/>
    <property type="match status" value="1"/>
</dbReference>
<evidence type="ECO:0000313" key="7">
    <source>
        <dbReference type="EMBL" id="RZC43464.1"/>
    </source>
</evidence>
<evidence type="ECO:0000259" key="6">
    <source>
        <dbReference type="PROSITE" id="PS50966"/>
    </source>
</evidence>
<evidence type="ECO:0000256" key="3">
    <source>
        <dbReference type="ARBA" id="ARBA00022833"/>
    </source>
</evidence>
<feature type="region of interest" description="Disordered" evidence="5">
    <location>
        <begin position="752"/>
        <end position="797"/>
    </location>
</feature>
<dbReference type="STRING" id="3469.A0A4Y7I3Z7"/>
<feature type="region of interest" description="Disordered" evidence="5">
    <location>
        <begin position="580"/>
        <end position="614"/>
    </location>
</feature>
<dbReference type="InterPro" id="IPR007527">
    <property type="entry name" value="Znf_SWIM"/>
</dbReference>
<protein>
    <recommendedName>
        <fullName evidence="6">SWIM-type domain-containing protein</fullName>
    </recommendedName>
</protein>